<sequence>MPRAARIHYLEGKGESRREALMAFLQQLKGRPGLLDACLLSSPAQPGLWLVESRWESEVPPLTVPEGCQHWSFEVQAEV</sequence>
<proteinExistence type="predicted"/>
<evidence type="ECO:0008006" key="3">
    <source>
        <dbReference type="Google" id="ProtNLM"/>
    </source>
</evidence>
<dbReference type="SUPFAM" id="SSF54909">
    <property type="entry name" value="Dimeric alpha+beta barrel"/>
    <property type="match status" value="1"/>
</dbReference>
<dbReference type="Proteomes" id="UP000245368">
    <property type="component" value="Chromosome"/>
</dbReference>
<dbReference type="EMBL" id="CP029494">
    <property type="protein sequence ID" value="AWN22276.1"/>
    <property type="molecule type" value="Genomic_DNA"/>
</dbReference>
<dbReference type="InterPro" id="IPR011008">
    <property type="entry name" value="Dimeric_a/b-barrel"/>
</dbReference>
<protein>
    <recommendedName>
        <fullName evidence="3">ABM domain-containing protein</fullName>
    </recommendedName>
</protein>
<keyword evidence="2" id="KW-1185">Reference proteome</keyword>
<reference evidence="1 2" key="1">
    <citation type="submission" date="2018-05" db="EMBL/GenBank/DDBJ databases">
        <title>Complete Genome Sequence of Deinococcus sp. strain 17bor-2.</title>
        <authorList>
            <person name="Srinivasan S."/>
        </authorList>
    </citation>
    <scope>NUCLEOTIDE SEQUENCE [LARGE SCALE GENOMIC DNA]</scope>
    <source>
        <strain evidence="1 2">17bor-2</strain>
    </source>
</reference>
<organism evidence="1 2">
    <name type="scientific">Deinococcus irradiatisoli</name>
    <dbReference type="NCBI Taxonomy" id="2202254"/>
    <lineage>
        <taxon>Bacteria</taxon>
        <taxon>Thermotogati</taxon>
        <taxon>Deinococcota</taxon>
        <taxon>Deinococci</taxon>
        <taxon>Deinococcales</taxon>
        <taxon>Deinococcaceae</taxon>
        <taxon>Deinococcus</taxon>
    </lineage>
</organism>
<dbReference type="OrthoDB" id="71874at2"/>
<dbReference type="AlphaFoldDB" id="A0A2Z3JE09"/>
<dbReference type="KEGG" id="dez:DKM44_02685"/>
<dbReference type="RefSeq" id="WP_109825195.1">
    <property type="nucleotide sequence ID" value="NZ_CP029494.1"/>
</dbReference>
<name>A0A2Z3JE09_9DEIO</name>
<evidence type="ECO:0000313" key="1">
    <source>
        <dbReference type="EMBL" id="AWN22276.1"/>
    </source>
</evidence>
<evidence type="ECO:0000313" key="2">
    <source>
        <dbReference type="Proteomes" id="UP000245368"/>
    </source>
</evidence>
<gene>
    <name evidence="1" type="ORF">DKM44_02685</name>
</gene>
<accession>A0A2Z3JE09</accession>